<protein>
    <recommendedName>
        <fullName evidence="6">Hydrolase TatD</fullName>
    </recommendedName>
</protein>
<dbReference type="Pfam" id="PF01026">
    <property type="entry name" value="TatD_DNase"/>
    <property type="match status" value="1"/>
</dbReference>
<dbReference type="InterPro" id="IPR001130">
    <property type="entry name" value="TatD-like"/>
</dbReference>
<dbReference type="EMBL" id="MFEO01000034">
    <property type="protein sequence ID" value="OGE88339.1"/>
    <property type="molecule type" value="Genomic_DNA"/>
</dbReference>
<name>A0A1F5PEJ4_9BACT</name>
<gene>
    <name evidence="4" type="ORF">A2722_03855</name>
</gene>
<evidence type="ECO:0000313" key="5">
    <source>
        <dbReference type="Proteomes" id="UP000178377"/>
    </source>
</evidence>
<evidence type="ECO:0000256" key="2">
    <source>
        <dbReference type="ARBA" id="ARBA00022801"/>
    </source>
</evidence>
<keyword evidence="2" id="KW-0378">Hydrolase</keyword>
<evidence type="ECO:0000256" key="3">
    <source>
        <dbReference type="PIRSR" id="PIRSR005902-1"/>
    </source>
</evidence>
<feature type="binding site" evidence="3">
    <location>
        <position position="232"/>
    </location>
    <ligand>
        <name>a divalent metal cation</name>
        <dbReference type="ChEBI" id="CHEBI:60240"/>
        <label>1</label>
    </ligand>
</feature>
<feature type="binding site" evidence="3">
    <location>
        <position position="107"/>
    </location>
    <ligand>
        <name>a divalent metal cation</name>
        <dbReference type="ChEBI" id="CHEBI:60240"/>
        <label>1</label>
    </ligand>
</feature>
<dbReference type="AlphaFoldDB" id="A0A1F5PEJ4"/>
<dbReference type="PIRSF" id="PIRSF005902">
    <property type="entry name" value="DNase_TatD"/>
    <property type="match status" value="1"/>
</dbReference>
<dbReference type="InterPro" id="IPR018228">
    <property type="entry name" value="DNase_TatD-rel_CS"/>
</dbReference>
<comment type="caution">
    <text evidence="4">The sequence shown here is derived from an EMBL/GenBank/DDBJ whole genome shotgun (WGS) entry which is preliminary data.</text>
</comment>
<dbReference type="GO" id="GO:0016788">
    <property type="term" value="F:hydrolase activity, acting on ester bonds"/>
    <property type="evidence" value="ECO:0007669"/>
    <property type="project" value="InterPro"/>
</dbReference>
<evidence type="ECO:0000313" key="4">
    <source>
        <dbReference type="EMBL" id="OGE88339.1"/>
    </source>
</evidence>
<dbReference type="Proteomes" id="UP000178377">
    <property type="component" value="Unassembled WGS sequence"/>
</dbReference>
<dbReference type="PANTHER" id="PTHR46124:SF2">
    <property type="entry name" value="D-AMINOACYL-TRNA DEACYLASE"/>
    <property type="match status" value="1"/>
</dbReference>
<dbReference type="GO" id="GO:0046872">
    <property type="term" value="F:metal ion binding"/>
    <property type="evidence" value="ECO:0007669"/>
    <property type="project" value="UniProtKB-KW"/>
</dbReference>
<dbReference type="Gene3D" id="3.20.20.140">
    <property type="entry name" value="Metal-dependent hydrolases"/>
    <property type="match status" value="1"/>
</dbReference>
<dbReference type="FunFam" id="3.20.20.140:FF:000005">
    <property type="entry name" value="TatD family hydrolase"/>
    <property type="match status" value="1"/>
</dbReference>
<dbReference type="InterPro" id="IPR032466">
    <property type="entry name" value="Metal_Hydrolase"/>
</dbReference>
<dbReference type="NCBIfam" id="TIGR00010">
    <property type="entry name" value="YchF/TatD family DNA exonuclease"/>
    <property type="match status" value="1"/>
</dbReference>
<keyword evidence="1 3" id="KW-0479">Metal-binding</keyword>
<feature type="binding site" evidence="3">
    <location>
        <position position="173"/>
    </location>
    <ligand>
        <name>a divalent metal cation</name>
        <dbReference type="ChEBI" id="CHEBI:60240"/>
        <label>2</label>
    </ligand>
</feature>
<sequence>MPKYFDTHAHVNFNAFKDDADQVLEDCLSQGAWVVNVGTQKDTSVQAVEMAKRFNEGIYASVGLHPMHLFSQHVDEEESSFHTREEKFDSDFYTSLANSPKVVAIGECGLDYFRLPSGDEQAIKSKQRDVFEQHIALAAKSRKTLMVHCRDAYDDLHKILKKERSKVGKVIIHSFIGGLEDARKFIELDCYLSFNGIVTYKPRKELKPGGSSPQLYEVVREAPMSRILLETDCPYLTPEPKRGQRNSPLNLSFIALKIAELKKMPAADIARQTTENALAALELKTV</sequence>
<dbReference type="InterPro" id="IPR015991">
    <property type="entry name" value="TatD/YcfH-like"/>
</dbReference>
<organism evidence="4 5">
    <name type="scientific">Candidatus Doudnabacteria bacterium RIFCSPHIGHO2_01_FULL_50_11</name>
    <dbReference type="NCBI Taxonomy" id="1817828"/>
    <lineage>
        <taxon>Bacteria</taxon>
        <taxon>Candidatus Doudnaibacteriota</taxon>
    </lineage>
</organism>
<evidence type="ECO:0000256" key="1">
    <source>
        <dbReference type="ARBA" id="ARBA00022723"/>
    </source>
</evidence>
<feature type="binding site" evidence="3">
    <location>
        <position position="10"/>
    </location>
    <ligand>
        <name>a divalent metal cation</name>
        <dbReference type="ChEBI" id="CHEBI:60240"/>
        <label>1</label>
    </ligand>
</feature>
<dbReference type="PANTHER" id="PTHR46124">
    <property type="entry name" value="D-AMINOACYL-TRNA DEACYLASE"/>
    <property type="match status" value="1"/>
</dbReference>
<evidence type="ECO:0008006" key="6">
    <source>
        <dbReference type="Google" id="ProtNLM"/>
    </source>
</evidence>
<proteinExistence type="predicted"/>
<dbReference type="GO" id="GO:0005829">
    <property type="term" value="C:cytosol"/>
    <property type="evidence" value="ECO:0007669"/>
    <property type="project" value="TreeGrafter"/>
</dbReference>
<dbReference type="CDD" id="cd01310">
    <property type="entry name" value="TatD_DNAse"/>
    <property type="match status" value="1"/>
</dbReference>
<dbReference type="PROSITE" id="PS01137">
    <property type="entry name" value="TATD_1"/>
    <property type="match status" value="1"/>
</dbReference>
<dbReference type="SUPFAM" id="SSF51556">
    <property type="entry name" value="Metallo-dependent hydrolases"/>
    <property type="match status" value="1"/>
</dbReference>
<accession>A0A1F5PEJ4</accession>
<dbReference type="GO" id="GO:0004536">
    <property type="term" value="F:DNA nuclease activity"/>
    <property type="evidence" value="ECO:0007669"/>
    <property type="project" value="InterPro"/>
</dbReference>
<dbReference type="STRING" id="1817828.A2722_03855"/>
<feature type="binding site" evidence="3">
    <location>
        <position position="8"/>
    </location>
    <ligand>
        <name>a divalent metal cation</name>
        <dbReference type="ChEBI" id="CHEBI:60240"/>
        <label>1</label>
    </ligand>
</feature>
<feature type="binding site" evidence="3">
    <location>
        <position position="148"/>
    </location>
    <ligand>
        <name>a divalent metal cation</name>
        <dbReference type="ChEBI" id="CHEBI:60240"/>
        <label>2</label>
    </ligand>
</feature>
<reference evidence="4 5" key="1">
    <citation type="journal article" date="2016" name="Nat. Commun.">
        <title>Thousands of microbial genomes shed light on interconnected biogeochemical processes in an aquifer system.</title>
        <authorList>
            <person name="Anantharaman K."/>
            <person name="Brown C.T."/>
            <person name="Hug L.A."/>
            <person name="Sharon I."/>
            <person name="Castelle C.J."/>
            <person name="Probst A.J."/>
            <person name="Thomas B.C."/>
            <person name="Singh A."/>
            <person name="Wilkins M.J."/>
            <person name="Karaoz U."/>
            <person name="Brodie E.L."/>
            <person name="Williams K.H."/>
            <person name="Hubbard S.S."/>
            <person name="Banfield J.F."/>
        </authorList>
    </citation>
    <scope>NUCLEOTIDE SEQUENCE [LARGE SCALE GENOMIC DNA]</scope>
</reference>